<dbReference type="GO" id="GO:0005840">
    <property type="term" value="C:ribosome"/>
    <property type="evidence" value="ECO:0007669"/>
    <property type="project" value="UniProtKB-KW"/>
</dbReference>
<evidence type="ECO:0000256" key="1">
    <source>
        <dbReference type="ARBA" id="ARBA00007151"/>
    </source>
</evidence>
<evidence type="ECO:0000256" key="4">
    <source>
        <dbReference type="SAM" id="SignalP"/>
    </source>
</evidence>
<comment type="caution">
    <text evidence="5">The sequence shown here is derived from an EMBL/GenBank/DDBJ whole genome shotgun (WGS) entry which is preliminary data.</text>
</comment>
<evidence type="ECO:0000313" key="5">
    <source>
        <dbReference type="EMBL" id="PRQ44494.1"/>
    </source>
</evidence>
<name>A0A2P6RDJ8_ROSCH</name>
<feature type="signal peptide" evidence="4">
    <location>
        <begin position="1"/>
        <end position="16"/>
    </location>
</feature>
<dbReference type="AlphaFoldDB" id="A0A2P6RDJ8"/>
<reference evidence="5 6" key="1">
    <citation type="journal article" date="2018" name="Nat. Genet.">
        <title>The Rosa genome provides new insights in the design of modern roses.</title>
        <authorList>
            <person name="Bendahmane M."/>
        </authorList>
    </citation>
    <scope>NUCLEOTIDE SEQUENCE [LARGE SCALE GENOMIC DNA]</scope>
    <source>
        <strain evidence="6">cv. Old Blush</strain>
    </source>
</reference>
<keyword evidence="2 5" id="KW-0689">Ribosomal protein</keyword>
<proteinExistence type="inferred from homology"/>
<organism evidence="5 6">
    <name type="scientific">Rosa chinensis</name>
    <name type="common">China rose</name>
    <dbReference type="NCBI Taxonomy" id="74649"/>
    <lineage>
        <taxon>Eukaryota</taxon>
        <taxon>Viridiplantae</taxon>
        <taxon>Streptophyta</taxon>
        <taxon>Embryophyta</taxon>
        <taxon>Tracheophyta</taxon>
        <taxon>Spermatophyta</taxon>
        <taxon>Magnoliopsida</taxon>
        <taxon>eudicotyledons</taxon>
        <taxon>Gunneridae</taxon>
        <taxon>Pentapetalae</taxon>
        <taxon>rosids</taxon>
        <taxon>fabids</taxon>
        <taxon>Rosales</taxon>
        <taxon>Rosaceae</taxon>
        <taxon>Rosoideae</taxon>
        <taxon>Rosoideae incertae sedis</taxon>
        <taxon>Rosa</taxon>
    </lineage>
</organism>
<comment type="similarity">
    <text evidence="1">Belongs to the universal ribosomal protein uS7 family.</text>
</comment>
<protein>
    <submittedName>
        <fullName evidence="5">Putative ribosomal protein S7</fullName>
    </submittedName>
</protein>
<dbReference type="Proteomes" id="UP000238479">
    <property type="component" value="Chromosome 3"/>
</dbReference>
<sequence>MLLLLLLLLLPEKVFDFYAVFFCRGDAIRKKEGTHRMAEANS</sequence>
<dbReference type="EMBL" id="PDCK01000041">
    <property type="protein sequence ID" value="PRQ44494.1"/>
    <property type="molecule type" value="Genomic_DNA"/>
</dbReference>
<dbReference type="Gramene" id="PRQ44494">
    <property type="protein sequence ID" value="PRQ44494"/>
    <property type="gene ID" value="RchiOBHm_Chr3g0479891"/>
</dbReference>
<keyword evidence="4" id="KW-0732">Signal</keyword>
<gene>
    <name evidence="5" type="ORF">RchiOBHm_Chr3g0479891</name>
</gene>
<keyword evidence="6" id="KW-1185">Reference proteome</keyword>
<feature type="chain" id="PRO_5015173561" evidence="4">
    <location>
        <begin position="17"/>
        <end position="42"/>
    </location>
</feature>
<evidence type="ECO:0000256" key="2">
    <source>
        <dbReference type="ARBA" id="ARBA00022980"/>
    </source>
</evidence>
<accession>A0A2P6RDJ8</accession>
<keyword evidence="3" id="KW-0687">Ribonucleoprotein</keyword>
<dbReference type="InterPro" id="IPR036823">
    <property type="entry name" value="Ribosomal_uS7_dom_sf"/>
</dbReference>
<evidence type="ECO:0000256" key="3">
    <source>
        <dbReference type="ARBA" id="ARBA00023274"/>
    </source>
</evidence>
<evidence type="ECO:0000313" key="6">
    <source>
        <dbReference type="Proteomes" id="UP000238479"/>
    </source>
</evidence>
<dbReference type="GO" id="GO:1990904">
    <property type="term" value="C:ribonucleoprotein complex"/>
    <property type="evidence" value="ECO:0007669"/>
    <property type="project" value="UniProtKB-KW"/>
</dbReference>
<dbReference type="SUPFAM" id="SSF47973">
    <property type="entry name" value="Ribosomal protein S7"/>
    <property type="match status" value="1"/>
</dbReference>